<proteinExistence type="predicted"/>
<evidence type="ECO:0000313" key="1">
    <source>
        <dbReference type="EMBL" id="KCZ70319.1"/>
    </source>
</evidence>
<dbReference type="Proteomes" id="UP000027153">
    <property type="component" value="Unassembled WGS sequence"/>
</dbReference>
<accession>A0A062V3C0</accession>
<dbReference type="Pfam" id="PF17341">
    <property type="entry name" value="DUF5371"/>
    <property type="match status" value="1"/>
</dbReference>
<organism evidence="1 2">
    <name type="scientific">Candidatus Methanoperedens nitratireducens</name>
    <dbReference type="NCBI Taxonomy" id="1392998"/>
    <lineage>
        <taxon>Archaea</taxon>
        <taxon>Methanobacteriati</taxon>
        <taxon>Methanobacteriota</taxon>
        <taxon>Stenosarchaea group</taxon>
        <taxon>Methanomicrobia</taxon>
        <taxon>Methanosarcinales</taxon>
        <taxon>ANME-2 cluster</taxon>
        <taxon>Candidatus Methanoperedentaceae</taxon>
        <taxon>Candidatus Methanoperedens</taxon>
    </lineage>
</organism>
<evidence type="ECO:0000313" key="2">
    <source>
        <dbReference type="Proteomes" id="UP000027153"/>
    </source>
</evidence>
<dbReference type="EMBL" id="JMIY01000009">
    <property type="protein sequence ID" value="KCZ70319.1"/>
    <property type="molecule type" value="Genomic_DNA"/>
</dbReference>
<sequence>MRIIIIIIIMVLLAYRGDNKMKIVHVQSVLPQDDVVALKEKARESSIKEAISKAVYHYLKCNKEE</sequence>
<keyword evidence="2" id="KW-1185">Reference proteome</keyword>
<comment type="caution">
    <text evidence="1">The sequence shown here is derived from an EMBL/GenBank/DDBJ whole genome shotgun (WGS) entry which is preliminary data.</text>
</comment>
<protein>
    <submittedName>
        <fullName evidence="1">Uncharacterized protein</fullName>
    </submittedName>
</protein>
<dbReference type="AlphaFoldDB" id="A0A062V3C0"/>
<gene>
    <name evidence="1" type="ORF">ANME2D_03435</name>
</gene>
<dbReference type="InterPro" id="IPR020073">
    <property type="entry name" value="Uncharacterised_AF1718"/>
</dbReference>
<reference evidence="1 2" key="1">
    <citation type="journal article" date="2013" name="Nature">
        <title>Anaerobic oxidation of methane coupled to nitrate reduction in a novel archaeal lineage.</title>
        <authorList>
            <person name="Haroon M.F."/>
            <person name="Hu S."/>
            <person name="Shi Y."/>
            <person name="Imelfort M."/>
            <person name="Keller J."/>
            <person name="Hugenholtz P."/>
            <person name="Yuan Z."/>
            <person name="Tyson G.W."/>
        </authorList>
    </citation>
    <scope>NUCLEOTIDE SEQUENCE [LARGE SCALE GENOMIC DNA]</scope>
    <source>
        <strain evidence="1 2">ANME-2d</strain>
    </source>
</reference>
<name>A0A062V3C0_9EURY</name>